<protein>
    <submittedName>
        <fullName evidence="2">Uncharacterized protein</fullName>
    </submittedName>
</protein>
<evidence type="ECO:0000313" key="2">
    <source>
        <dbReference type="EMBL" id="RHW48365.1"/>
    </source>
</evidence>
<dbReference type="EMBL" id="QOCS01000005">
    <property type="protein sequence ID" value="RHW48365.1"/>
    <property type="molecule type" value="Genomic_DNA"/>
</dbReference>
<feature type="chain" id="PRO_5038837884" evidence="1">
    <location>
        <begin position="25"/>
        <end position="279"/>
    </location>
</feature>
<name>A0A3R6VHJ9_9LACO</name>
<comment type="caution">
    <text evidence="2">The sequence shown here is derived from an EMBL/GenBank/DDBJ whole genome shotgun (WGS) entry which is preliminary data.</text>
</comment>
<proteinExistence type="predicted"/>
<dbReference type="PROSITE" id="PS51257">
    <property type="entry name" value="PROKAR_LIPOPROTEIN"/>
    <property type="match status" value="1"/>
</dbReference>
<dbReference type="AlphaFoldDB" id="A0A3R6VHJ9"/>
<feature type="signal peptide" evidence="1">
    <location>
        <begin position="1"/>
        <end position="24"/>
    </location>
</feature>
<dbReference type="Proteomes" id="UP000284822">
    <property type="component" value="Unassembled WGS sequence"/>
</dbReference>
<reference evidence="2 3" key="1">
    <citation type="submission" date="2018-07" db="EMBL/GenBank/DDBJ databases">
        <title>Genome sequences of six Lactobacillus spp. isolated from bumble bee guts.</title>
        <authorList>
            <person name="Motta E.V.S."/>
            <person name="Moran N.A."/>
        </authorList>
    </citation>
    <scope>NUCLEOTIDE SEQUENCE [LARGE SCALE GENOMIC DNA]</scope>
    <source>
        <strain evidence="2 3">LV-8.1</strain>
    </source>
</reference>
<gene>
    <name evidence="2" type="ORF">DS832_02050</name>
</gene>
<sequence>MLRKYHLLALISMIIIFFVTGGCASAQQAHKTSTTNMSNYQKTLKQSQLKGKQQQAILKNLTVSTYDSPASDGLGRSNYQQMVKLSDAVVQGVVTNWITLPSGNNQPPFTILQVNINRSLVKKSHNLVGKSIYYYQVGGLQGKQKIIAQLNKNKWSNTLSAQQRRQVSLFEKEGLPIPTIGTQVVLDLNKVSQKDFPQMKGVIPAKNIYNLVWEEQSLWLKDKQTGKYQLANSDFIKKLANTDFQQQRKASGRGPYEPAQAEQLQINQKITQQINQKIQ</sequence>
<dbReference type="RefSeq" id="WP_118910130.1">
    <property type="nucleotide sequence ID" value="NZ_QOCS01000005.1"/>
</dbReference>
<evidence type="ECO:0000313" key="3">
    <source>
        <dbReference type="Proteomes" id="UP000284822"/>
    </source>
</evidence>
<evidence type="ECO:0000256" key="1">
    <source>
        <dbReference type="SAM" id="SignalP"/>
    </source>
</evidence>
<keyword evidence="1" id="KW-0732">Signal</keyword>
<accession>A0A3R6VHJ9</accession>
<organism evidence="2 3">
    <name type="scientific">Bombilactobacillus bombi</name>
    <dbReference type="NCBI Taxonomy" id="1303590"/>
    <lineage>
        <taxon>Bacteria</taxon>
        <taxon>Bacillati</taxon>
        <taxon>Bacillota</taxon>
        <taxon>Bacilli</taxon>
        <taxon>Lactobacillales</taxon>
        <taxon>Lactobacillaceae</taxon>
        <taxon>Bombilactobacillus</taxon>
    </lineage>
</organism>